<evidence type="ECO:0000256" key="1">
    <source>
        <dbReference type="ARBA" id="ARBA00004651"/>
    </source>
</evidence>
<proteinExistence type="predicted"/>
<keyword evidence="4 7" id="KW-1133">Transmembrane helix</keyword>
<dbReference type="Proteomes" id="UP000198716">
    <property type="component" value="Unassembled WGS sequence"/>
</dbReference>
<accession>A0A1I1U154</accession>
<dbReference type="SUPFAM" id="SSF103473">
    <property type="entry name" value="MFS general substrate transporter"/>
    <property type="match status" value="1"/>
</dbReference>
<name>A0A1I1U154_9ACTN</name>
<feature type="transmembrane region" description="Helical" evidence="7">
    <location>
        <begin position="65"/>
        <end position="85"/>
    </location>
</feature>
<keyword evidence="2" id="KW-1003">Cell membrane</keyword>
<sequence>MPETTTSPANQVSQRGRNPRVPTRLLVLGLLFVITVILYAGRGSLSITGDDMADDLGFSTVQLGYVFSAFGWSYVLAQLPGGILLDRFGARGVYTASIVLWTLATAAIGLVGLMTTPVLVALAAVFLLRLLLGAFESPALPANARVVTMWFPTAERGWATAVFTSAQYLATAMFAPVMGWVTHEFGWRWVFVLLGACGVVPAMIWIRWMRSPTRHPRVSHAELDHMESGGALVGLDDVLTGLDDTAEPARTAEGGVPAAVDSVDRPSPGTGGAEPRPARLDRWTVRRILSARPLWGVYVSQYAINALTYFFITWLPVYLVRARGLSLLETGLTAAIPALSGLLGGLLGGWVSDRLIRRGFSLTAARKTPSVIGMSLVLPLVLCTLTDSTGLILTILAIAFFGKGLGALGWAITTDIAPPRAASFVGGTMNAVGNAAGIVTPVVIGYTLSVTGSFDAALWFVGAHGLLALCGFAIMGEIHRIRLEPR</sequence>
<evidence type="ECO:0000256" key="4">
    <source>
        <dbReference type="ARBA" id="ARBA00022989"/>
    </source>
</evidence>
<keyword evidence="3 7" id="KW-0812">Transmembrane</keyword>
<feature type="region of interest" description="Disordered" evidence="6">
    <location>
        <begin position="249"/>
        <end position="277"/>
    </location>
</feature>
<dbReference type="PROSITE" id="PS50850">
    <property type="entry name" value="MFS"/>
    <property type="match status" value="1"/>
</dbReference>
<dbReference type="Pfam" id="PF07690">
    <property type="entry name" value="MFS_1"/>
    <property type="match status" value="1"/>
</dbReference>
<protein>
    <submittedName>
        <fullName evidence="9">MFS transporter, ACS family, glucarate transporter</fullName>
    </submittedName>
</protein>
<evidence type="ECO:0000259" key="8">
    <source>
        <dbReference type="PROSITE" id="PS50850"/>
    </source>
</evidence>
<dbReference type="InterPro" id="IPR050382">
    <property type="entry name" value="MFS_Na/Anion_cotransporter"/>
</dbReference>
<feature type="transmembrane region" description="Helical" evidence="7">
    <location>
        <begin position="295"/>
        <end position="319"/>
    </location>
</feature>
<dbReference type="PANTHER" id="PTHR11662:SF399">
    <property type="entry name" value="FI19708P1-RELATED"/>
    <property type="match status" value="1"/>
</dbReference>
<evidence type="ECO:0000256" key="5">
    <source>
        <dbReference type="ARBA" id="ARBA00023136"/>
    </source>
</evidence>
<feature type="transmembrane region" description="Helical" evidence="7">
    <location>
        <begin position="187"/>
        <end position="208"/>
    </location>
</feature>
<comment type="subcellular location">
    <subcellularLocation>
        <location evidence="1">Cell membrane</location>
        <topology evidence="1">Multi-pass membrane protein</topology>
    </subcellularLocation>
</comment>
<reference evidence="10" key="1">
    <citation type="submission" date="2016-10" db="EMBL/GenBank/DDBJ databases">
        <authorList>
            <person name="Varghese N."/>
            <person name="Submissions S."/>
        </authorList>
    </citation>
    <scope>NUCLEOTIDE SEQUENCE [LARGE SCALE GENOMIC DNA]</scope>
    <source>
        <strain evidence="10">DSM 45004</strain>
    </source>
</reference>
<evidence type="ECO:0000313" key="9">
    <source>
        <dbReference type="EMBL" id="SFD64444.1"/>
    </source>
</evidence>
<dbReference type="RefSeq" id="WP_092923084.1">
    <property type="nucleotide sequence ID" value="NZ_FOMZ01000001.1"/>
</dbReference>
<dbReference type="Gene3D" id="1.20.1250.20">
    <property type="entry name" value="MFS general substrate transporter like domains"/>
    <property type="match status" value="2"/>
</dbReference>
<keyword evidence="5 7" id="KW-0472">Membrane</keyword>
<dbReference type="PIRSF" id="PIRSF002808">
    <property type="entry name" value="Hexose_phosphate_transp"/>
    <property type="match status" value="1"/>
</dbReference>
<evidence type="ECO:0000256" key="6">
    <source>
        <dbReference type="SAM" id="MobiDB-lite"/>
    </source>
</evidence>
<feature type="transmembrane region" description="Helical" evidence="7">
    <location>
        <begin position="118"/>
        <end position="137"/>
    </location>
</feature>
<keyword evidence="10" id="KW-1185">Reference proteome</keyword>
<dbReference type="AlphaFoldDB" id="A0A1I1U154"/>
<feature type="transmembrane region" description="Helical" evidence="7">
    <location>
        <begin position="371"/>
        <end position="401"/>
    </location>
</feature>
<organism evidence="9 10">
    <name type="scientific">Actinopolyspora alba</name>
    <dbReference type="NCBI Taxonomy" id="673379"/>
    <lineage>
        <taxon>Bacteria</taxon>
        <taxon>Bacillati</taxon>
        <taxon>Actinomycetota</taxon>
        <taxon>Actinomycetes</taxon>
        <taxon>Actinopolysporales</taxon>
        <taxon>Actinopolysporaceae</taxon>
        <taxon>Actinopolyspora</taxon>
        <taxon>Actinopolyspora alba group</taxon>
    </lineage>
</organism>
<feature type="transmembrane region" description="Helical" evidence="7">
    <location>
        <begin position="158"/>
        <end position="181"/>
    </location>
</feature>
<dbReference type="InterPro" id="IPR011701">
    <property type="entry name" value="MFS"/>
</dbReference>
<feature type="transmembrane region" description="Helical" evidence="7">
    <location>
        <begin position="25"/>
        <end position="45"/>
    </location>
</feature>
<feature type="transmembrane region" description="Helical" evidence="7">
    <location>
        <begin position="456"/>
        <end position="476"/>
    </location>
</feature>
<dbReference type="InterPro" id="IPR000849">
    <property type="entry name" value="Sugar_P_transporter"/>
</dbReference>
<feature type="domain" description="Major facilitator superfamily (MFS) profile" evidence="8">
    <location>
        <begin position="27"/>
        <end position="486"/>
    </location>
</feature>
<dbReference type="PANTHER" id="PTHR11662">
    <property type="entry name" value="SOLUTE CARRIER FAMILY 17"/>
    <property type="match status" value="1"/>
</dbReference>
<dbReference type="CDD" id="cd17319">
    <property type="entry name" value="MFS_ExuT_GudP_like"/>
    <property type="match status" value="1"/>
</dbReference>
<dbReference type="InterPro" id="IPR036259">
    <property type="entry name" value="MFS_trans_sf"/>
</dbReference>
<dbReference type="GO" id="GO:0022857">
    <property type="term" value="F:transmembrane transporter activity"/>
    <property type="evidence" value="ECO:0007669"/>
    <property type="project" value="InterPro"/>
</dbReference>
<evidence type="ECO:0000256" key="3">
    <source>
        <dbReference type="ARBA" id="ARBA00022692"/>
    </source>
</evidence>
<dbReference type="InterPro" id="IPR020846">
    <property type="entry name" value="MFS_dom"/>
</dbReference>
<feature type="transmembrane region" description="Helical" evidence="7">
    <location>
        <begin position="331"/>
        <end position="351"/>
    </location>
</feature>
<dbReference type="GO" id="GO:0005886">
    <property type="term" value="C:plasma membrane"/>
    <property type="evidence" value="ECO:0007669"/>
    <property type="project" value="UniProtKB-SubCell"/>
</dbReference>
<feature type="transmembrane region" description="Helical" evidence="7">
    <location>
        <begin position="92"/>
        <end position="112"/>
    </location>
</feature>
<evidence type="ECO:0000256" key="7">
    <source>
        <dbReference type="SAM" id="Phobius"/>
    </source>
</evidence>
<gene>
    <name evidence="9" type="ORF">SAMN04487819_101516</name>
</gene>
<dbReference type="EMBL" id="FOMZ01000001">
    <property type="protein sequence ID" value="SFD64444.1"/>
    <property type="molecule type" value="Genomic_DNA"/>
</dbReference>
<evidence type="ECO:0000256" key="2">
    <source>
        <dbReference type="ARBA" id="ARBA00022475"/>
    </source>
</evidence>
<evidence type="ECO:0000313" key="10">
    <source>
        <dbReference type="Proteomes" id="UP000198716"/>
    </source>
</evidence>